<dbReference type="SUPFAM" id="SSF158710">
    <property type="entry name" value="PSPTO4464-like"/>
    <property type="match status" value="1"/>
</dbReference>
<keyword evidence="1 5" id="KW-0963">Cytoplasm</keyword>
<reference evidence="6 7" key="1">
    <citation type="submission" date="2023-07" db="EMBL/GenBank/DDBJ databases">
        <title>Sorghum-associated microbial communities from plants grown in Nebraska, USA.</title>
        <authorList>
            <person name="Schachtman D."/>
        </authorList>
    </citation>
    <scope>NUCLEOTIDE SEQUENCE [LARGE SCALE GENOMIC DNA]</scope>
    <source>
        <strain evidence="6 7">BE190</strain>
    </source>
</reference>
<evidence type="ECO:0000256" key="1">
    <source>
        <dbReference type="ARBA" id="ARBA00022490"/>
    </source>
</evidence>
<keyword evidence="4 5" id="KW-0694">RNA-binding</keyword>
<dbReference type="PIRSF" id="PIRSF016183">
    <property type="entry name" value="UCP016183"/>
    <property type="match status" value="1"/>
</dbReference>
<accession>A0ABU1V2V4</accession>
<evidence type="ECO:0000256" key="4">
    <source>
        <dbReference type="ARBA" id="ARBA00022884"/>
    </source>
</evidence>
<organism evidence="6 7">
    <name type="scientific">Cellvibrio fibrivorans</name>
    <dbReference type="NCBI Taxonomy" id="126350"/>
    <lineage>
        <taxon>Bacteria</taxon>
        <taxon>Pseudomonadati</taxon>
        <taxon>Pseudomonadota</taxon>
        <taxon>Gammaproteobacteria</taxon>
        <taxon>Cellvibrionales</taxon>
        <taxon>Cellvibrionaceae</taxon>
        <taxon>Cellvibrio</taxon>
    </lineage>
</organism>
<dbReference type="Proteomes" id="UP001253595">
    <property type="component" value="Unassembled WGS sequence"/>
</dbReference>
<dbReference type="InterPro" id="IPR006839">
    <property type="entry name" value="DarP"/>
</dbReference>
<proteinExistence type="inferred from homology"/>
<protein>
    <recommendedName>
        <fullName evidence="5">Dual-action ribosomal maturation protein DarP</fullName>
    </recommendedName>
    <alternativeName>
        <fullName evidence="5">Large ribosomal subunit assembly factor DarP</fullName>
    </alternativeName>
</protein>
<dbReference type="HAMAP" id="MF_00765">
    <property type="entry name" value="DarP"/>
    <property type="match status" value="1"/>
</dbReference>
<evidence type="ECO:0000313" key="7">
    <source>
        <dbReference type="Proteomes" id="UP001253595"/>
    </source>
</evidence>
<gene>
    <name evidence="5" type="primary">darP</name>
    <name evidence="6" type="ORF">J2X05_003826</name>
</gene>
<comment type="caution">
    <text evidence="6">The sequence shown here is derived from an EMBL/GenBank/DDBJ whole genome shotgun (WGS) entry which is preliminary data.</text>
</comment>
<evidence type="ECO:0000256" key="2">
    <source>
        <dbReference type="ARBA" id="ARBA00022517"/>
    </source>
</evidence>
<dbReference type="InterPro" id="IPR023153">
    <property type="entry name" value="DarP_sf"/>
</dbReference>
<dbReference type="PANTHER" id="PTHR38101">
    <property type="entry name" value="UPF0307 PROTEIN YJGA"/>
    <property type="match status" value="1"/>
</dbReference>
<dbReference type="EMBL" id="JAVDVX010000008">
    <property type="protein sequence ID" value="MDR7091788.1"/>
    <property type="molecule type" value="Genomic_DNA"/>
</dbReference>
<dbReference type="Gene3D" id="1.10.60.30">
    <property type="entry name" value="PSPTO4464-like domains"/>
    <property type="match status" value="2"/>
</dbReference>
<evidence type="ECO:0000256" key="5">
    <source>
        <dbReference type="HAMAP-Rule" id="MF_00765"/>
    </source>
</evidence>
<keyword evidence="2 5" id="KW-0690">Ribosome biogenesis</keyword>
<dbReference type="PANTHER" id="PTHR38101:SF1">
    <property type="entry name" value="UPF0307 PROTEIN YJGA"/>
    <property type="match status" value="1"/>
</dbReference>
<dbReference type="Pfam" id="PF04751">
    <property type="entry name" value="DarP"/>
    <property type="match status" value="1"/>
</dbReference>
<evidence type="ECO:0000256" key="3">
    <source>
        <dbReference type="ARBA" id="ARBA00022730"/>
    </source>
</evidence>
<comment type="function">
    <text evidence="5">Member of a network of 50S ribosomal subunit biogenesis factors which assembles along the 30S-50S interface, preventing incorrect 23S rRNA structures from forming. Promotes peptidyl transferase center (PTC) maturation.</text>
</comment>
<dbReference type="NCBIfam" id="NF003593">
    <property type="entry name" value="PRK05255.1-1"/>
    <property type="match status" value="1"/>
</dbReference>
<comment type="similarity">
    <text evidence="5">Belongs to the DarP family.</text>
</comment>
<keyword evidence="7" id="KW-1185">Reference proteome</keyword>
<comment type="subcellular location">
    <subcellularLocation>
        <location evidence="5">Cytoplasm</location>
    </subcellularLocation>
    <text evidence="5">Associates with late stage pre-50S ribosomal subunits.</text>
</comment>
<dbReference type="RefSeq" id="WP_310075481.1">
    <property type="nucleotide sequence ID" value="NZ_JAVDVX010000008.1"/>
</dbReference>
<evidence type="ECO:0000313" key="6">
    <source>
        <dbReference type="EMBL" id="MDR7091788.1"/>
    </source>
</evidence>
<keyword evidence="3 5" id="KW-0699">rRNA-binding</keyword>
<sequence length="172" mass="20144">MVYNYDDINPDDYILSKSQVKRDMHALQALGESLIDMNEKQLASIPLSDTMLDAIYIARKLPPKEARRRQVQYIGRLMREGNHEEIKAAVDKLQNRSDQYVHRQHQVERYRDLLIEGDKQIFQTLVTSCPGIDVQHLRQLIRTAQKERDENKPPASARKLFAFIREQLEAQD</sequence>
<dbReference type="CDD" id="cd16331">
    <property type="entry name" value="YjgA-like"/>
    <property type="match status" value="1"/>
</dbReference>
<name>A0ABU1V2V4_9GAMM</name>